<sequence length="64" mass="7463">MIHYKGPTQSISSPLRLSFSSLSTLDMFGWRSSKDCMCFFLGLFFFLLRFRLLQPLRCCKNSSD</sequence>
<gene>
    <name evidence="1" type="ORF">MANES_02G207601v8</name>
</gene>
<proteinExistence type="predicted"/>
<name>A0ACB7I9J1_MANES</name>
<organism evidence="1 2">
    <name type="scientific">Manihot esculenta</name>
    <name type="common">Cassava</name>
    <name type="synonym">Jatropha manihot</name>
    <dbReference type="NCBI Taxonomy" id="3983"/>
    <lineage>
        <taxon>Eukaryota</taxon>
        <taxon>Viridiplantae</taxon>
        <taxon>Streptophyta</taxon>
        <taxon>Embryophyta</taxon>
        <taxon>Tracheophyta</taxon>
        <taxon>Spermatophyta</taxon>
        <taxon>Magnoliopsida</taxon>
        <taxon>eudicotyledons</taxon>
        <taxon>Gunneridae</taxon>
        <taxon>Pentapetalae</taxon>
        <taxon>rosids</taxon>
        <taxon>fabids</taxon>
        <taxon>Malpighiales</taxon>
        <taxon>Euphorbiaceae</taxon>
        <taxon>Crotonoideae</taxon>
        <taxon>Manihoteae</taxon>
        <taxon>Manihot</taxon>
    </lineage>
</organism>
<keyword evidence="2" id="KW-1185">Reference proteome</keyword>
<accession>A0ACB7I9J1</accession>
<dbReference type="Proteomes" id="UP000091857">
    <property type="component" value="Chromosome 2"/>
</dbReference>
<protein>
    <submittedName>
        <fullName evidence="1">Uncharacterized protein</fullName>
    </submittedName>
</protein>
<reference evidence="2" key="1">
    <citation type="journal article" date="2016" name="Nat. Biotechnol.">
        <title>Sequencing wild and cultivated cassava and related species reveals extensive interspecific hybridization and genetic diversity.</title>
        <authorList>
            <person name="Bredeson J.V."/>
            <person name="Lyons J.B."/>
            <person name="Prochnik S.E."/>
            <person name="Wu G.A."/>
            <person name="Ha C.M."/>
            <person name="Edsinger-Gonzales E."/>
            <person name="Grimwood J."/>
            <person name="Schmutz J."/>
            <person name="Rabbi I.Y."/>
            <person name="Egesi C."/>
            <person name="Nauluvula P."/>
            <person name="Lebot V."/>
            <person name="Ndunguru J."/>
            <person name="Mkamilo G."/>
            <person name="Bart R.S."/>
            <person name="Setter T.L."/>
            <person name="Gleadow R.M."/>
            <person name="Kulakow P."/>
            <person name="Ferguson M.E."/>
            <person name="Rounsley S."/>
            <person name="Rokhsar D.S."/>
        </authorList>
    </citation>
    <scope>NUCLEOTIDE SEQUENCE [LARGE SCALE GENOMIC DNA]</scope>
    <source>
        <strain evidence="2">cv. AM560-2</strain>
    </source>
</reference>
<evidence type="ECO:0000313" key="1">
    <source>
        <dbReference type="EMBL" id="KAG8661066.1"/>
    </source>
</evidence>
<evidence type="ECO:0000313" key="2">
    <source>
        <dbReference type="Proteomes" id="UP000091857"/>
    </source>
</evidence>
<comment type="caution">
    <text evidence="1">The sequence shown here is derived from an EMBL/GenBank/DDBJ whole genome shotgun (WGS) entry which is preliminary data.</text>
</comment>
<dbReference type="EMBL" id="CM004388">
    <property type="protein sequence ID" value="KAG8661066.1"/>
    <property type="molecule type" value="Genomic_DNA"/>
</dbReference>